<name>A0A0C2SQV0_AMAMK</name>
<organism evidence="1 2">
    <name type="scientific">Amanita muscaria (strain Koide BX008)</name>
    <dbReference type="NCBI Taxonomy" id="946122"/>
    <lineage>
        <taxon>Eukaryota</taxon>
        <taxon>Fungi</taxon>
        <taxon>Dikarya</taxon>
        <taxon>Basidiomycota</taxon>
        <taxon>Agaricomycotina</taxon>
        <taxon>Agaricomycetes</taxon>
        <taxon>Agaricomycetidae</taxon>
        <taxon>Agaricales</taxon>
        <taxon>Pluteineae</taxon>
        <taxon>Amanitaceae</taxon>
        <taxon>Amanita</taxon>
    </lineage>
</organism>
<dbReference type="Proteomes" id="UP000054549">
    <property type="component" value="Unassembled WGS sequence"/>
</dbReference>
<dbReference type="HOGENOM" id="CLU_2249404_0_0_1"/>
<proteinExistence type="predicted"/>
<accession>A0A0C2SQV0</accession>
<protein>
    <submittedName>
        <fullName evidence="1">Uncharacterized protein</fullName>
    </submittedName>
</protein>
<gene>
    <name evidence="1" type="ORF">M378DRAFT_172808</name>
</gene>
<dbReference type="InParanoid" id="A0A0C2SQV0"/>
<evidence type="ECO:0000313" key="1">
    <source>
        <dbReference type="EMBL" id="KIL56364.1"/>
    </source>
</evidence>
<dbReference type="AlphaFoldDB" id="A0A0C2SQV0"/>
<sequence>MQAAGLLLEVVRSITYRLQARVVALAIDLLLSNYKSGSRLKHAPKIQDYGNTTSQVIRTRFNRPCCPFCLRISNQFAIFLSGENGLSIRTLLASMLSRVDMILQ</sequence>
<keyword evidence="2" id="KW-1185">Reference proteome</keyword>
<dbReference type="EMBL" id="KN818427">
    <property type="protein sequence ID" value="KIL56364.1"/>
    <property type="molecule type" value="Genomic_DNA"/>
</dbReference>
<reference evidence="1 2" key="1">
    <citation type="submission" date="2014-04" db="EMBL/GenBank/DDBJ databases">
        <title>Evolutionary Origins and Diversification of the Mycorrhizal Mutualists.</title>
        <authorList>
            <consortium name="DOE Joint Genome Institute"/>
            <consortium name="Mycorrhizal Genomics Consortium"/>
            <person name="Kohler A."/>
            <person name="Kuo A."/>
            <person name="Nagy L.G."/>
            <person name="Floudas D."/>
            <person name="Copeland A."/>
            <person name="Barry K.W."/>
            <person name="Cichocki N."/>
            <person name="Veneault-Fourrey C."/>
            <person name="LaButti K."/>
            <person name="Lindquist E.A."/>
            <person name="Lipzen A."/>
            <person name="Lundell T."/>
            <person name="Morin E."/>
            <person name="Murat C."/>
            <person name="Riley R."/>
            <person name="Ohm R."/>
            <person name="Sun H."/>
            <person name="Tunlid A."/>
            <person name="Henrissat B."/>
            <person name="Grigoriev I.V."/>
            <person name="Hibbett D.S."/>
            <person name="Martin F."/>
        </authorList>
    </citation>
    <scope>NUCLEOTIDE SEQUENCE [LARGE SCALE GENOMIC DNA]</scope>
    <source>
        <strain evidence="1 2">Koide BX008</strain>
    </source>
</reference>
<evidence type="ECO:0000313" key="2">
    <source>
        <dbReference type="Proteomes" id="UP000054549"/>
    </source>
</evidence>